<sequence length="56" mass="6673">MGHKSFECPKKDDKCFRCGRLEHRADVYWEKVVCFNCREEGHKSPECKNPKRMIGK</sequence>
<organism evidence="3 4">
    <name type="scientific">Trifolium medium</name>
    <dbReference type="NCBI Taxonomy" id="97028"/>
    <lineage>
        <taxon>Eukaryota</taxon>
        <taxon>Viridiplantae</taxon>
        <taxon>Streptophyta</taxon>
        <taxon>Embryophyta</taxon>
        <taxon>Tracheophyta</taxon>
        <taxon>Spermatophyta</taxon>
        <taxon>Magnoliopsida</taxon>
        <taxon>eudicotyledons</taxon>
        <taxon>Gunneridae</taxon>
        <taxon>Pentapetalae</taxon>
        <taxon>rosids</taxon>
        <taxon>fabids</taxon>
        <taxon>Fabales</taxon>
        <taxon>Fabaceae</taxon>
        <taxon>Papilionoideae</taxon>
        <taxon>50 kb inversion clade</taxon>
        <taxon>NPAAA clade</taxon>
        <taxon>Hologalegina</taxon>
        <taxon>IRL clade</taxon>
        <taxon>Trifolieae</taxon>
        <taxon>Trifolium</taxon>
    </lineage>
</organism>
<dbReference type="InterPro" id="IPR001878">
    <property type="entry name" value="Znf_CCHC"/>
</dbReference>
<dbReference type="Proteomes" id="UP000265520">
    <property type="component" value="Unassembled WGS sequence"/>
</dbReference>
<dbReference type="SMART" id="SM00343">
    <property type="entry name" value="ZnF_C2HC"/>
    <property type="match status" value="2"/>
</dbReference>
<dbReference type="PROSITE" id="PS50158">
    <property type="entry name" value="ZF_CCHC"/>
    <property type="match status" value="1"/>
</dbReference>
<reference evidence="3 4" key="1">
    <citation type="journal article" date="2018" name="Front. Plant Sci.">
        <title>Red Clover (Trifolium pratense) and Zigzag Clover (T. medium) - A Picture of Genomic Similarities and Differences.</title>
        <authorList>
            <person name="Dluhosova J."/>
            <person name="Istvanek J."/>
            <person name="Nedelnik J."/>
            <person name="Repkova J."/>
        </authorList>
    </citation>
    <scope>NUCLEOTIDE SEQUENCE [LARGE SCALE GENOMIC DNA]</scope>
    <source>
        <strain evidence="4">cv. 10/8</strain>
        <tissue evidence="3">Leaf</tissue>
    </source>
</reference>
<dbReference type="InterPro" id="IPR036875">
    <property type="entry name" value="Znf_CCHC_sf"/>
</dbReference>
<dbReference type="Gene3D" id="4.10.60.10">
    <property type="entry name" value="Zinc finger, CCHC-type"/>
    <property type="match status" value="1"/>
</dbReference>
<comment type="caution">
    <text evidence="3">The sequence shown here is derived from an EMBL/GenBank/DDBJ whole genome shotgun (WGS) entry which is preliminary data.</text>
</comment>
<keyword evidence="1" id="KW-0862">Zinc</keyword>
<dbReference type="EMBL" id="LXQA011395581">
    <property type="protein sequence ID" value="MCI95745.1"/>
    <property type="molecule type" value="Genomic_DNA"/>
</dbReference>
<proteinExistence type="predicted"/>
<evidence type="ECO:0000313" key="4">
    <source>
        <dbReference type="Proteomes" id="UP000265520"/>
    </source>
</evidence>
<feature type="non-terminal residue" evidence="3">
    <location>
        <position position="56"/>
    </location>
</feature>
<dbReference type="GO" id="GO:0003676">
    <property type="term" value="F:nucleic acid binding"/>
    <property type="evidence" value="ECO:0007669"/>
    <property type="project" value="InterPro"/>
</dbReference>
<name>A0A392WA65_9FABA</name>
<dbReference type="SUPFAM" id="SSF57756">
    <property type="entry name" value="Retrovirus zinc finger-like domains"/>
    <property type="match status" value="1"/>
</dbReference>
<accession>A0A392WA65</accession>
<feature type="domain" description="CCHC-type" evidence="2">
    <location>
        <begin position="34"/>
        <end position="49"/>
    </location>
</feature>
<evidence type="ECO:0000256" key="1">
    <source>
        <dbReference type="PROSITE-ProRule" id="PRU00047"/>
    </source>
</evidence>
<keyword evidence="4" id="KW-1185">Reference proteome</keyword>
<dbReference type="Pfam" id="PF00098">
    <property type="entry name" value="zf-CCHC"/>
    <property type="match status" value="2"/>
</dbReference>
<evidence type="ECO:0000313" key="3">
    <source>
        <dbReference type="EMBL" id="MCI95745.1"/>
    </source>
</evidence>
<evidence type="ECO:0000259" key="2">
    <source>
        <dbReference type="PROSITE" id="PS50158"/>
    </source>
</evidence>
<dbReference type="AlphaFoldDB" id="A0A392WA65"/>
<dbReference type="GO" id="GO:0008270">
    <property type="term" value="F:zinc ion binding"/>
    <property type="evidence" value="ECO:0007669"/>
    <property type="project" value="UniProtKB-KW"/>
</dbReference>
<protein>
    <submittedName>
        <fullName evidence="3">Cellular nucleic acid-binding protein</fullName>
    </submittedName>
</protein>
<keyword evidence="1" id="KW-0863">Zinc-finger</keyword>
<keyword evidence="1" id="KW-0479">Metal-binding</keyword>